<protein>
    <recommendedName>
        <fullName evidence="2">YNCE-like beta-propeller domain-containing protein</fullName>
    </recommendedName>
</protein>
<dbReference type="Proteomes" id="UP000320913">
    <property type="component" value="Unassembled WGS sequence"/>
</dbReference>
<dbReference type="InterPro" id="IPR015943">
    <property type="entry name" value="WD40/YVTN_repeat-like_dom_sf"/>
</dbReference>
<dbReference type="Gene3D" id="2.130.10.10">
    <property type="entry name" value="YVTN repeat-like/Quinoprotein amine dehydrogenase"/>
    <property type="match status" value="2"/>
</dbReference>
<dbReference type="EMBL" id="VBOV01000073">
    <property type="protein sequence ID" value="TMQ60720.1"/>
    <property type="molecule type" value="Genomic_DNA"/>
</dbReference>
<sequence length="388" mass="42488">MAISHSALNRVSFFDLDSRKVVGALPAQKLPHDLLLSGDQRTLYVVNTGAQCITTYHLDSPELWRRARAFIRHNQAAPLPPTGYLNPDPVQTLPAAVAEFHLTDPTFPESVGVVHARVHAEAHHACFDCHARSHGGKPFGPVFAEGGRGIVLVHLAYRNIVVLDAATLAVRRRIPLEMSQELMPVEVWLQPRTDVAFVSCRNRIGLSRPGQILVVDLGTGHTLKAIPAGIYPWHLLPDSTGRRLFVNNFQSSRISVVDVARRAIVDSFTVQNGPSTMLLASGGRRLYVSCFYTHRLLVVNLVSHSVEHSIPVGGNPTSLLLRVDGRRLDVLCGGESEIDSIDLRSNTVVERWPLPSGAYAFLPVDGDRSGRWPARATPPASNPRGETP</sequence>
<evidence type="ECO:0000259" key="2">
    <source>
        <dbReference type="Pfam" id="PF21783"/>
    </source>
</evidence>
<comment type="caution">
    <text evidence="3">The sequence shown here is derived from an EMBL/GenBank/DDBJ whole genome shotgun (WGS) entry which is preliminary data.</text>
</comment>
<dbReference type="InterPro" id="IPR011044">
    <property type="entry name" value="Quino_amine_DH_bsu"/>
</dbReference>
<accession>A0A538TAR6</accession>
<reference evidence="3 4" key="1">
    <citation type="journal article" date="2019" name="Nat. Microbiol.">
        <title>Mediterranean grassland soil C-N compound turnover is dependent on rainfall and depth, and is mediated by genomically divergent microorganisms.</title>
        <authorList>
            <person name="Diamond S."/>
            <person name="Andeer P.F."/>
            <person name="Li Z."/>
            <person name="Crits-Christoph A."/>
            <person name="Burstein D."/>
            <person name="Anantharaman K."/>
            <person name="Lane K.R."/>
            <person name="Thomas B.C."/>
            <person name="Pan C."/>
            <person name="Northen T.R."/>
            <person name="Banfield J.F."/>
        </authorList>
    </citation>
    <scope>NUCLEOTIDE SEQUENCE [LARGE SCALE GENOMIC DNA]</scope>
    <source>
        <strain evidence="3">WS_5</strain>
    </source>
</reference>
<dbReference type="InterPro" id="IPR048433">
    <property type="entry name" value="YNCE-like_beta-prop"/>
</dbReference>
<evidence type="ECO:0000256" key="1">
    <source>
        <dbReference type="ARBA" id="ARBA00022729"/>
    </source>
</evidence>
<dbReference type="SUPFAM" id="SSF50969">
    <property type="entry name" value="YVTN repeat-like/Quinoprotein amine dehydrogenase"/>
    <property type="match status" value="1"/>
</dbReference>
<organism evidence="3 4">
    <name type="scientific">Eiseniibacteriota bacterium</name>
    <dbReference type="NCBI Taxonomy" id="2212470"/>
    <lineage>
        <taxon>Bacteria</taxon>
        <taxon>Candidatus Eiseniibacteriota</taxon>
    </lineage>
</organism>
<dbReference type="PANTHER" id="PTHR47197:SF3">
    <property type="entry name" value="DIHYDRO-HEME D1 DEHYDROGENASE"/>
    <property type="match status" value="1"/>
</dbReference>
<name>A0A538TAR6_UNCEI</name>
<dbReference type="Pfam" id="PF21783">
    <property type="entry name" value="YNCE"/>
    <property type="match status" value="1"/>
</dbReference>
<dbReference type="AlphaFoldDB" id="A0A538TAR6"/>
<feature type="domain" description="YNCE-like beta-propeller" evidence="2">
    <location>
        <begin position="241"/>
        <end position="318"/>
    </location>
</feature>
<proteinExistence type="predicted"/>
<dbReference type="InterPro" id="IPR051200">
    <property type="entry name" value="Host-pathogen_enzymatic-act"/>
</dbReference>
<keyword evidence="1" id="KW-0732">Signal</keyword>
<gene>
    <name evidence="3" type="ORF">E6K75_02675</name>
</gene>
<evidence type="ECO:0000313" key="4">
    <source>
        <dbReference type="Proteomes" id="UP000320913"/>
    </source>
</evidence>
<evidence type="ECO:0000313" key="3">
    <source>
        <dbReference type="EMBL" id="TMQ60720.1"/>
    </source>
</evidence>
<dbReference type="PANTHER" id="PTHR47197">
    <property type="entry name" value="PROTEIN NIRF"/>
    <property type="match status" value="1"/>
</dbReference>